<dbReference type="EMBL" id="KL584754">
    <property type="protein sequence ID" value="KEQ97152.1"/>
    <property type="molecule type" value="Genomic_DNA"/>
</dbReference>
<gene>
    <name evidence="2" type="ORF">AUEXF2481DRAFT_77969</name>
</gene>
<reference evidence="2 3" key="1">
    <citation type="journal article" date="2014" name="BMC Genomics">
        <title>Genome sequencing of four Aureobasidium pullulans varieties: biotechnological potential, stress tolerance, and description of new species.</title>
        <authorList>
            <person name="Gostin Ar C."/>
            <person name="Ohm R.A."/>
            <person name="Kogej T."/>
            <person name="Sonjak S."/>
            <person name="Turk M."/>
            <person name="Zajc J."/>
            <person name="Zalar P."/>
            <person name="Grube M."/>
            <person name="Sun H."/>
            <person name="Han J."/>
            <person name="Sharma A."/>
            <person name="Chiniquy J."/>
            <person name="Ngan C.Y."/>
            <person name="Lipzen A."/>
            <person name="Barry K."/>
            <person name="Grigoriev I.V."/>
            <person name="Gunde-Cimerman N."/>
        </authorList>
    </citation>
    <scope>NUCLEOTIDE SEQUENCE [LARGE SCALE GENOMIC DNA]</scope>
    <source>
        <strain evidence="2 3">EXF-2481</strain>
    </source>
</reference>
<organism evidence="2 3">
    <name type="scientific">Aureobasidium subglaciale (strain EXF-2481)</name>
    <name type="common">Aureobasidium pullulans var. subglaciale</name>
    <dbReference type="NCBI Taxonomy" id="1043005"/>
    <lineage>
        <taxon>Eukaryota</taxon>
        <taxon>Fungi</taxon>
        <taxon>Dikarya</taxon>
        <taxon>Ascomycota</taxon>
        <taxon>Pezizomycotina</taxon>
        <taxon>Dothideomycetes</taxon>
        <taxon>Dothideomycetidae</taxon>
        <taxon>Dothideales</taxon>
        <taxon>Saccotheciaceae</taxon>
        <taxon>Aureobasidium</taxon>
    </lineage>
</organism>
<feature type="coiled-coil region" evidence="1">
    <location>
        <begin position="100"/>
        <end position="145"/>
    </location>
</feature>
<protein>
    <submittedName>
        <fullName evidence="2">Uncharacterized protein</fullName>
    </submittedName>
</protein>
<keyword evidence="3" id="KW-1185">Reference proteome</keyword>
<dbReference type="Proteomes" id="UP000030641">
    <property type="component" value="Unassembled WGS sequence"/>
</dbReference>
<dbReference type="AlphaFoldDB" id="A0A074YST8"/>
<name>A0A074YST8_AURSE</name>
<proteinExistence type="predicted"/>
<dbReference type="STRING" id="1043005.A0A074YST8"/>
<keyword evidence="1" id="KW-0175">Coiled coil</keyword>
<evidence type="ECO:0000313" key="3">
    <source>
        <dbReference type="Proteomes" id="UP000030641"/>
    </source>
</evidence>
<sequence>MRQGHPLSFDPKKELCGRVFLRTHVLIFEGRHYGRKEAKGSRTALEGYVEEVRLANQVLAIENAFKDQYDYIVDLQNDHVALTVDNDDYVKALVERDNTIDTLTEQVKTLTRDRETAIATLEEQLKAAGKNYEDLEEKSNQCYKELQDSKTVLASVDIDQAMVDKFFSERSTAAEALAVAEAAAKQLTEENEEYKTVDAELRVLLQAAEAEISEDSKLLRIMELIRIKQMHVRGIKRLMESSNPPERTSKGEHGDDLESLRGLEAIQLPRQRDDEIARLKRQAQENEATIVAMRNDKNFIACAYRGEAWKQAGGLERTEMLKDCCATTAEHPIESTSEKADMHGI</sequence>
<evidence type="ECO:0000256" key="1">
    <source>
        <dbReference type="SAM" id="Coils"/>
    </source>
</evidence>
<accession>A0A074YST8</accession>
<dbReference type="RefSeq" id="XP_013345984.1">
    <property type="nucleotide sequence ID" value="XM_013490530.1"/>
</dbReference>
<dbReference type="OrthoDB" id="3932562at2759"/>
<feature type="coiled-coil region" evidence="1">
    <location>
        <begin position="170"/>
        <end position="200"/>
    </location>
</feature>
<dbReference type="HOGENOM" id="CLU_804057_0_0_1"/>
<dbReference type="InParanoid" id="A0A074YST8"/>
<evidence type="ECO:0000313" key="2">
    <source>
        <dbReference type="EMBL" id="KEQ97152.1"/>
    </source>
</evidence>
<dbReference type="GeneID" id="25371446"/>